<accession>A0ABW7G1D6</accession>
<sequence>MDSVEVFLAHSIRLEQEAARRFEQLADAMQTNGNVEAGQLFKRLAAFSRMHLADAQARAGFRDVPELPEQAYQWPDIESPETAAIWAADPFIGREQALEVALEAESAGLAFYEGIRQATNDPEVRRFAQEFAEEEAQHVAELQRWLARHRSGQPMPQAT</sequence>
<reference evidence="1 2" key="1">
    <citation type="submission" date="2024-09" db="EMBL/GenBank/DDBJ databases">
        <title>Novel species of the genus Pelomonas and Roseateles isolated from streams.</title>
        <authorList>
            <person name="Lu H."/>
        </authorList>
    </citation>
    <scope>NUCLEOTIDE SEQUENCE [LARGE SCALE GENOMIC DNA]</scope>
    <source>
        <strain evidence="1 2">BYS96W</strain>
    </source>
</reference>
<keyword evidence="2" id="KW-1185">Reference proteome</keyword>
<dbReference type="RefSeq" id="WP_394486374.1">
    <property type="nucleotide sequence ID" value="NZ_JBIGIA010000002.1"/>
</dbReference>
<dbReference type="SUPFAM" id="SSF47240">
    <property type="entry name" value="Ferritin-like"/>
    <property type="match status" value="1"/>
</dbReference>
<organism evidence="1 2">
    <name type="scientific">Pelomonas nitida</name>
    <dbReference type="NCBI Taxonomy" id="3299027"/>
    <lineage>
        <taxon>Bacteria</taxon>
        <taxon>Pseudomonadati</taxon>
        <taxon>Pseudomonadota</taxon>
        <taxon>Betaproteobacteria</taxon>
        <taxon>Burkholderiales</taxon>
        <taxon>Sphaerotilaceae</taxon>
        <taxon>Roseateles</taxon>
    </lineage>
</organism>
<dbReference type="InterPro" id="IPR009078">
    <property type="entry name" value="Ferritin-like_SF"/>
</dbReference>
<dbReference type="Proteomes" id="UP001606305">
    <property type="component" value="Unassembled WGS sequence"/>
</dbReference>
<dbReference type="Gene3D" id="1.20.1260.10">
    <property type="match status" value="1"/>
</dbReference>
<dbReference type="EMBL" id="JBIGIA010000002">
    <property type="protein sequence ID" value="MFG6455711.1"/>
    <property type="molecule type" value="Genomic_DNA"/>
</dbReference>
<gene>
    <name evidence="1" type="ORF">ACG00X_02595</name>
</gene>
<evidence type="ECO:0000313" key="1">
    <source>
        <dbReference type="EMBL" id="MFG6455711.1"/>
    </source>
</evidence>
<protein>
    <submittedName>
        <fullName evidence="1">Ferritin family protein</fullName>
    </submittedName>
</protein>
<name>A0ABW7G1D6_9BURK</name>
<proteinExistence type="predicted"/>
<evidence type="ECO:0000313" key="2">
    <source>
        <dbReference type="Proteomes" id="UP001606305"/>
    </source>
</evidence>
<dbReference type="CDD" id="cd01045">
    <property type="entry name" value="Ferritin_like_AB"/>
    <property type="match status" value="1"/>
</dbReference>
<dbReference type="InterPro" id="IPR012347">
    <property type="entry name" value="Ferritin-like"/>
</dbReference>
<comment type="caution">
    <text evidence="1">The sequence shown here is derived from an EMBL/GenBank/DDBJ whole genome shotgun (WGS) entry which is preliminary data.</text>
</comment>